<organism evidence="5 6">
    <name type="scientific">Phellinidium pouzarii</name>
    <dbReference type="NCBI Taxonomy" id="167371"/>
    <lineage>
        <taxon>Eukaryota</taxon>
        <taxon>Fungi</taxon>
        <taxon>Dikarya</taxon>
        <taxon>Basidiomycota</taxon>
        <taxon>Agaricomycotina</taxon>
        <taxon>Agaricomycetes</taxon>
        <taxon>Hymenochaetales</taxon>
        <taxon>Hymenochaetaceae</taxon>
        <taxon>Phellinidium</taxon>
    </lineage>
</organism>
<dbReference type="SMART" id="SM00116">
    <property type="entry name" value="CBS"/>
    <property type="match status" value="4"/>
</dbReference>
<feature type="domain" description="CBS" evidence="4">
    <location>
        <begin position="80"/>
        <end position="138"/>
    </location>
</feature>
<dbReference type="PANTHER" id="PTHR48108:SF26">
    <property type="entry name" value="CBS DOMAIN-CONTAINING PROTEIN DDB_G0289609"/>
    <property type="match status" value="1"/>
</dbReference>
<dbReference type="OrthoDB" id="418595at2759"/>
<evidence type="ECO:0000313" key="6">
    <source>
        <dbReference type="Proteomes" id="UP000308199"/>
    </source>
</evidence>
<sequence length="636" mass="68249">MTDSTDDVFADGWQSPSVSSRRPTARAVSRAELTESRLYPQAIRKKIESELARKRTISTNNTQRNKFRKPVAAKGTVAALKPSPALTVPEGITVSDASQLCAAKRTDCVLVVDEEEGLSGIFTAKDLAYRVTAEGLDPRATPVSAIMTRNPMVTRDTTSATEALELMVTRHFRHLPVCNEEGNVVGLLDITKVFHEALDKVERSSTASEKLYSALTGVQTEFGPGLATNPQAAAMRAYVDSLRERTALPDLTTVMDSRTHPATVGPKTTVKEAAKLMKEHRTTAVCVMESAGVPGSVPRIAGIFTSKDVVLRVIAAGLEPSRCSVVRVMTPHPDVAAPTMIVQDALKKMYNGHYLNLPVVEADGRLVAIVDVLKLTYATLEQMNQMSAEAGGDSSGGPMWGRFFESIGGHDDESMISGSNIPTDLHTLPPYPDSPLRHNPRSPEVGPNDSASVIDDDQASGIDFPPLRRNMGGVSSIGGSLAPPAPIDDGTYVFKFSTPSKRTHRFQARHDDVEHLREIIIGKLETDPFFVQAGEDARLPGVTDFQMYYKDADGDDVYISSSEDMSDAVKVARKAGVDRVVLFLRGGTSWEPAVPVEEASTEAKAAGGVPKEVPASEVAPAAPVAEKAVPAEAAPP</sequence>
<dbReference type="SUPFAM" id="SSF54277">
    <property type="entry name" value="CAD &amp; PB1 domains"/>
    <property type="match status" value="1"/>
</dbReference>
<feature type="region of interest" description="Disordered" evidence="3">
    <location>
        <begin position="598"/>
        <end position="636"/>
    </location>
</feature>
<dbReference type="SUPFAM" id="SSF54631">
    <property type="entry name" value="CBS-domain pair"/>
    <property type="match status" value="2"/>
</dbReference>
<keyword evidence="1" id="KW-0677">Repeat</keyword>
<feature type="domain" description="CBS" evidence="4">
    <location>
        <begin position="329"/>
        <end position="386"/>
    </location>
</feature>
<accession>A0A4S4LJ09</accession>
<dbReference type="Gene3D" id="3.10.20.90">
    <property type="entry name" value="Phosphatidylinositol 3-kinase Catalytic Subunit, Chain A, domain 1"/>
    <property type="match status" value="1"/>
</dbReference>
<dbReference type="InterPro" id="IPR051462">
    <property type="entry name" value="CBS_domain-containing"/>
</dbReference>
<gene>
    <name evidence="5" type="ORF">EW145_g424</name>
</gene>
<reference evidence="5 6" key="1">
    <citation type="submission" date="2019-02" db="EMBL/GenBank/DDBJ databases">
        <title>Genome sequencing of the rare red list fungi Phellinidium pouzarii.</title>
        <authorList>
            <person name="Buettner E."/>
            <person name="Kellner H."/>
        </authorList>
    </citation>
    <scope>NUCLEOTIDE SEQUENCE [LARGE SCALE GENOMIC DNA]</scope>
    <source>
        <strain evidence="5 6">DSM 108285</strain>
    </source>
</reference>
<evidence type="ECO:0000256" key="3">
    <source>
        <dbReference type="SAM" id="MobiDB-lite"/>
    </source>
</evidence>
<proteinExistence type="predicted"/>
<dbReference type="PROSITE" id="PS51371">
    <property type="entry name" value="CBS"/>
    <property type="match status" value="4"/>
</dbReference>
<dbReference type="Proteomes" id="UP000308199">
    <property type="component" value="Unassembled WGS sequence"/>
</dbReference>
<feature type="region of interest" description="Disordered" evidence="3">
    <location>
        <begin position="1"/>
        <end position="26"/>
    </location>
</feature>
<evidence type="ECO:0000256" key="2">
    <source>
        <dbReference type="PROSITE-ProRule" id="PRU00703"/>
    </source>
</evidence>
<dbReference type="InterPro" id="IPR000644">
    <property type="entry name" value="CBS_dom"/>
</dbReference>
<dbReference type="CDD" id="cd17782">
    <property type="entry name" value="CBS_pair_MUG70_2"/>
    <property type="match status" value="1"/>
</dbReference>
<keyword evidence="2" id="KW-0129">CBS domain</keyword>
<dbReference type="CDD" id="cd17781">
    <property type="entry name" value="CBS_pair_MUG70_1"/>
    <property type="match status" value="1"/>
</dbReference>
<dbReference type="Pfam" id="PF00571">
    <property type="entry name" value="CBS"/>
    <property type="match status" value="4"/>
</dbReference>
<feature type="domain" description="CBS" evidence="4">
    <location>
        <begin position="255"/>
        <end position="321"/>
    </location>
</feature>
<evidence type="ECO:0000259" key="4">
    <source>
        <dbReference type="PROSITE" id="PS51371"/>
    </source>
</evidence>
<feature type="domain" description="CBS" evidence="4">
    <location>
        <begin position="147"/>
        <end position="203"/>
    </location>
</feature>
<evidence type="ECO:0000256" key="1">
    <source>
        <dbReference type="ARBA" id="ARBA00022737"/>
    </source>
</evidence>
<comment type="caution">
    <text evidence="5">The sequence shown here is derived from an EMBL/GenBank/DDBJ whole genome shotgun (WGS) entry which is preliminary data.</text>
</comment>
<feature type="region of interest" description="Disordered" evidence="3">
    <location>
        <begin position="413"/>
        <end position="466"/>
    </location>
</feature>
<dbReference type="AlphaFoldDB" id="A0A4S4LJ09"/>
<dbReference type="Gene3D" id="3.10.580.10">
    <property type="entry name" value="CBS-domain"/>
    <property type="match status" value="2"/>
</dbReference>
<dbReference type="PANTHER" id="PTHR48108">
    <property type="entry name" value="CBS DOMAIN-CONTAINING PROTEIN CBSX2, CHLOROPLASTIC"/>
    <property type="match status" value="1"/>
</dbReference>
<protein>
    <recommendedName>
        <fullName evidence="4">CBS domain-containing protein</fullName>
    </recommendedName>
</protein>
<name>A0A4S4LJ09_9AGAM</name>
<keyword evidence="6" id="KW-1185">Reference proteome</keyword>
<evidence type="ECO:0000313" key="5">
    <source>
        <dbReference type="EMBL" id="THH11797.1"/>
    </source>
</evidence>
<dbReference type="EMBL" id="SGPK01000008">
    <property type="protein sequence ID" value="THH11797.1"/>
    <property type="molecule type" value="Genomic_DNA"/>
</dbReference>
<feature type="compositionally biased region" description="Low complexity" evidence="3">
    <location>
        <begin position="609"/>
        <end position="636"/>
    </location>
</feature>
<dbReference type="InterPro" id="IPR046342">
    <property type="entry name" value="CBS_dom_sf"/>
</dbReference>